<keyword evidence="9" id="KW-1185">Reference proteome</keyword>
<organism evidence="8 9">
    <name type="scientific">Thiohalocapsa halophila</name>
    <dbReference type="NCBI Taxonomy" id="69359"/>
    <lineage>
        <taxon>Bacteria</taxon>
        <taxon>Pseudomonadati</taxon>
        <taxon>Pseudomonadota</taxon>
        <taxon>Gammaproteobacteria</taxon>
        <taxon>Chromatiales</taxon>
        <taxon>Chromatiaceae</taxon>
        <taxon>Thiohalocapsa</taxon>
    </lineage>
</organism>
<keyword evidence="4 7" id="KW-0812">Transmembrane</keyword>
<dbReference type="Pfam" id="PF03773">
    <property type="entry name" value="ArsP_1"/>
    <property type="match status" value="1"/>
</dbReference>
<gene>
    <name evidence="8" type="ORF">CKO31_25810</name>
</gene>
<evidence type="ECO:0000256" key="7">
    <source>
        <dbReference type="SAM" id="Phobius"/>
    </source>
</evidence>
<evidence type="ECO:0008006" key="10">
    <source>
        <dbReference type="Google" id="ProtNLM"/>
    </source>
</evidence>
<dbReference type="Proteomes" id="UP000748752">
    <property type="component" value="Unassembled WGS sequence"/>
</dbReference>
<sequence>TGVIPVAEAMLGKGVAVGTVLALMMSIAALSVPEMLILRKVIRWPALALFAGVLGVSFVLVGWTFNLMT</sequence>
<evidence type="ECO:0000313" key="8">
    <source>
        <dbReference type="EMBL" id="MBK1634069.1"/>
    </source>
</evidence>
<dbReference type="EMBL" id="NRRV01000246">
    <property type="protein sequence ID" value="MBK1634069.1"/>
    <property type="molecule type" value="Genomic_DNA"/>
</dbReference>
<proteinExistence type="inferred from homology"/>
<feature type="transmembrane region" description="Helical" evidence="7">
    <location>
        <begin position="15"/>
        <end position="32"/>
    </location>
</feature>
<protein>
    <recommendedName>
        <fullName evidence="10">Permease</fullName>
    </recommendedName>
</protein>
<feature type="non-terminal residue" evidence="8">
    <location>
        <position position="1"/>
    </location>
</feature>
<evidence type="ECO:0000256" key="1">
    <source>
        <dbReference type="ARBA" id="ARBA00004651"/>
    </source>
</evidence>
<feature type="transmembrane region" description="Helical" evidence="7">
    <location>
        <begin position="44"/>
        <end position="65"/>
    </location>
</feature>
<dbReference type="InterPro" id="IPR005524">
    <property type="entry name" value="DUF318"/>
</dbReference>
<name>A0ABS1CQ47_9GAMM</name>
<dbReference type="InterPro" id="IPR053166">
    <property type="entry name" value="UPF0718_permease"/>
</dbReference>
<dbReference type="PANTHER" id="PTHR42775">
    <property type="entry name" value="PERMEASE RV2963-RELATED"/>
    <property type="match status" value="1"/>
</dbReference>
<evidence type="ECO:0000313" key="9">
    <source>
        <dbReference type="Proteomes" id="UP000748752"/>
    </source>
</evidence>
<comment type="similarity">
    <text evidence="2">Belongs to the UPF0718 family.</text>
</comment>
<keyword evidence="3" id="KW-1003">Cell membrane</keyword>
<dbReference type="RefSeq" id="WP_200243925.1">
    <property type="nucleotide sequence ID" value="NZ_NRRV01000246.1"/>
</dbReference>
<evidence type="ECO:0000256" key="4">
    <source>
        <dbReference type="ARBA" id="ARBA00022692"/>
    </source>
</evidence>
<accession>A0ABS1CQ47</accession>
<dbReference type="PANTHER" id="PTHR42775:SF1">
    <property type="entry name" value="PERMEASE RV2963-RELATED"/>
    <property type="match status" value="1"/>
</dbReference>
<keyword evidence="6 7" id="KW-0472">Membrane</keyword>
<evidence type="ECO:0000256" key="3">
    <source>
        <dbReference type="ARBA" id="ARBA00022475"/>
    </source>
</evidence>
<evidence type="ECO:0000256" key="2">
    <source>
        <dbReference type="ARBA" id="ARBA00006386"/>
    </source>
</evidence>
<reference evidence="8 9" key="1">
    <citation type="journal article" date="2020" name="Microorganisms">
        <title>Osmotic Adaptation and Compatible Solute Biosynthesis of Phototrophic Bacteria as Revealed from Genome Analyses.</title>
        <authorList>
            <person name="Imhoff J.F."/>
            <person name="Rahn T."/>
            <person name="Kunzel S."/>
            <person name="Keller A."/>
            <person name="Neulinger S.C."/>
        </authorList>
    </citation>
    <scope>NUCLEOTIDE SEQUENCE [LARGE SCALE GENOMIC DNA]</scope>
    <source>
        <strain evidence="8 9">DSM 6210</strain>
    </source>
</reference>
<evidence type="ECO:0000256" key="6">
    <source>
        <dbReference type="ARBA" id="ARBA00023136"/>
    </source>
</evidence>
<evidence type="ECO:0000256" key="5">
    <source>
        <dbReference type="ARBA" id="ARBA00022989"/>
    </source>
</evidence>
<comment type="subcellular location">
    <subcellularLocation>
        <location evidence="1">Cell membrane</location>
        <topology evidence="1">Multi-pass membrane protein</topology>
    </subcellularLocation>
</comment>
<keyword evidence="5 7" id="KW-1133">Transmembrane helix</keyword>
<comment type="caution">
    <text evidence="8">The sequence shown here is derived from an EMBL/GenBank/DDBJ whole genome shotgun (WGS) entry which is preliminary data.</text>
</comment>